<comment type="caution">
    <text evidence="2">The sequence shown here is derived from an EMBL/GenBank/DDBJ whole genome shotgun (WGS) entry which is preliminary data.</text>
</comment>
<feature type="transmembrane region" description="Helical" evidence="1">
    <location>
        <begin position="176"/>
        <end position="194"/>
    </location>
</feature>
<reference evidence="2 3" key="1">
    <citation type="journal article" date="2016" name="Nat. Commun.">
        <title>Thousands of microbial genomes shed light on interconnected biogeochemical processes in an aquifer system.</title>
        <authorList>
            <person name="Anantharaman K."/>
            <person name="Brown C.T."/>
            <person name="Hug L.A."/>
            <person name="Sharon I."/>
            <person name="Castelle C.J."/>
            <person name="Probst A.J."/>
            <person name="Thomas B.C."/>
            <person name="Singh A."/>
            <person name="Wilkins M.J."/>
            <person name="Karaoz U."/>
            <person name="Brodie E.L."/>
            <person name="Williams K.H."/>
            <person name="Hubbard S.S."/>
            <person name="Banfield J.F."/>
        </authorList>
    </citation>
    <scope>NUCLEOTIDE SEQUENCE [LARGE SCALE GENOMIC DNA]</scope>
</reference>
<feature type="transmembrane region" description="Helical" evidence="1">
    <location>
        <begin position="109"/>
        <end position="128"/>
    </location>
</feature>
<accession>A0A1F5NAS9</accession>
<feature type="transmembrane region" description="Helical" evidence="1">
    <location>
        <begin position="206"/>
        <end position="224"/>
    </location>
</feature>
<evidence type="ECO:0008006" key="4">
    <source>
        <dbReference type="Google" id="ProtNLM"/>
    </source>
</evidence>
<sequence length="225" mass="25012">MERLILVSILVTIVYSWDDFQRILRILFYAILRKQRPAQILAANSDRLVSIILVFATLPIGLSYLLAGHGPFLPKLLLVGFGFLVISFVAFLASSVAKYYRVAFALDGTLKLASFGFTLGSLVAPVLASLAEPSILPRRLFAKLAVFLSLPPLIVVLLKVLNYHYAPEELLPNIDVLLQVLLVALFARIAIEFLSHYLRILRFHSFSGYFRVVLGVVLSSILLLG</sequence>
<name>A0A1F5NAS9_9BACT</name>
<feature type="transmembrane region" description="Helical" evidence="1">
    <location>
        <begin position="76"/>
        <end position="97"/>
    </location>
</feature>
<proteinExistence type="predicted"/>
<keyword evidence="1" id="KW-0472">Membrane</keyword>
<dbReference type="EMBL" id="MFEG01000061">
    <property type="protein sequence ID" value="OGE74530.1"/>
    <property type="molecule type" value="Genomic_DNA"/>
</dbReference>
<dbReference type="AlphaFoldDB" id="A0A1F5NAS9"/>
<evidence type="ECO:0000256" key="1">
    <source>
        <dbReference type="SAM" id="Phobius"/>
    </source>
</evidence>
<protein>
    <recommendedName>
        <fullName evidence="4">Undecaprenyl pyrophosphate phosphatase</fullName>
    </recommendedName>
</protein>
<gene>
    <name evidence="2" type="ORF">A3K06_02175</name>
</gene>
<organism evidence="2 3">
    <name type="scientific">Candidatus Doudnabacteria bacterium RIFCSPHIGHO2_01_52_17</name>
    <dbReference type="NCBI Taxonomy" id="1817820"/>
    <lineage>
        <taxon>Bacteria</taxon>
        <taxon>Candidatus Doudnaibacteriota</taxon>
    </lineage>
</organism>
<evidence type="ECO:0000313" key="2">
    <source>
        <dbReference type="EMBL" id="OGE74530.1"/>
    </source>
</evidence>
<dbReference type="Proteomes" id="UP000176547">
    <property type="component" value="Unassembled WGS sequence"/>
</dbReference>
<feature type="transmembrane region" description="Helical" evidence="1">
    <location>
        <begin position="48"/>
        <end position="67"/>
    </location>
</feature>
<feature type="transmembrane region" description="Helical" evidence="1">
    <location>
        <begin position="140"/>
        <end position="161"/>
    </location>
</feature>
<evidence type="ECO:0000313" key="3">
    <source>
        <dbReference type="Proteomes" id="UP000176547"/>
    </source>
</evidence>
<keyword evidence="1" id="KW-1133">Transmembrane helix</keyword>
<keyword evidence="1" id="KW-0812">Transmembrane</keyword>